<dbReference type="Proteomes" id="UP000030764">
    <property type="component" value="Unassembled WGS sequence"/>
</dbReference>
<evidence type="ECO:0000313" key="2">
    <source>
        <dbReference type="Proteomes" id="UP000030764"/>
    </source>
</evidence>
<evidence type="ECO:0000313" key="1">
    <source>
        <dbReference type="EMBL" id="KFD49175.1"/>
    </source>
</evidence>
<sequence length="77" mass="8635">MSTLKKIPDFGAFQWTGGPLRFVPVGRLTLAFCVTVDRLTIAEVDVSVCPPLKRRADRIAKSYRLFEASDPVCDCCW</sequence>
<keyword evidence="2" id="KW-1185">Reference proteome</keyword>
<name>A0A085LW29_9BILA</name>
<organism evidence="1 2">
    <name type="scientific">Trichuris suis</name>
    <name type="common">pig whipworm</name>
    <dbReference type="NCBI Taxonomy" id="68888"/>
    <lineage>
        <taxon>Eukaryota</taxon>
        <taxon>Metazoa</taxon>
        <taxon>Ecdysozoa</taxon>
        <taxon>Nematoda</taxon>
        <taxon>Enoplea</taxon>
        <taxon>Dorylaimia</taxon>
        <taxon>Trichinellida</taxon>
        <taxon>Trichuridae</taxon>
        <taxon>Trichuris</taxon>
    </lineage>
</organism>
<gene>
    <name evidence="1" type="ORF">M513_09999</name>
</gene>
<dbReference type="AlphaFoldDB" id="A0A085LW29"/>
<accession>A0A085LW29</accession>
<dbReference type="EMBL" id="KL363277">
    <property type="protein sequence ID" value="KFD49175.1"/>
    <property type="molecule type" value="Genomic_DNA"/>
</dbReference>
<protein>
    <submittedName>
        <fullName evidence="1">Uncharacterized protein</fullName>
    </submittedName>
</protein>
<proteinExistence type="predicted"/>
<reference evidence="1 2" key="1">
    <citation type="journal article" date="2014" name="Nat. Genet.">
        <title>Genome and transcriptome of the porcine whipworm Trichuris suis.</title>
        <authorList>
            <person name="Jex A.R."/>
            <person name="Nejsum P."/>
            <person name="Schwarz E.M."/>
            <person name="Hu L."/>
            <person name="Young N.D."/>
            <person name="Hall R.S."/>
            <person name="Korhonen P.K."/>
            <person name="Liao S."/>
            <person name="Thamsborg S."/>
            <person name="Xia J."/>
            <person name="Xu P."/>
            <person name="Wang S."/>
            <person name="Scheerlinck J.P."/>
            <person name="Hofmann A."/>
            <person name="Sternberg P.W."/>
            <person name="Wang J."/>
            <person name="Gasser R.B."/>
        </authorList>
    </citation>
    <scope>NUCLEOTIDE SEQUENCE [LARGE SCALE GENOMIC DNA]</scope>
    <source>
        <strain evidence="1">DCEP-RM93M</strain>
    </source>
</reference>